<feature type="compositionally biased region" description="Basic and acidic residues" evidence="1">
    <location>
        <begin position="18"/>
        <end position="30"/>
    </location>
</feature>
<feature type="compositionally biased region" description="Basic and acidic residues" evidence="1">
    <location>
        <begin position="205"/>
        <end position="214"/>
    </location>
</feature>
<dbReference type="EMBL" id="JAAAXW010000310">
    <property type="protein sequence ID" value="KAF9538390.1"/>
    <property type="molecule type" value="Genomic_DNA"/>
</dbReference>
<sequence>MATSRMVFYVDGAPALEKKETHHERNEKRVKALKTSRSLSRRPATATEADIDIAAECPPKDAVLSQISDFFAYDSVTTFWRPVGRRYEVKVLEYDREAVLAQIKLSATKLTALACVSSNDQNKNIPSMGIATNYSIIKDLTDTAQEIAVPAGISSVPLPSSHDAKPNRQGKHRGFRRHRVIDRPAHQPGVSQQVHRPWHSYKACPEPRQHEQPSSRKQYQRKPYTAEHETRYRQSIAEAKGKKANKKRQREAQ</sequence>
<feature type="region of interest" description="Disordered" evidence="1">
    <location>
        <begin position="18"/>
        <end position="44"/>
    </location>
</feature>
<proteinExistence type="predicted"/>
<accession>A0A9P6EZB9</accession>
<name>A0A9P6EZB9_9FUNG</name>
<dbReference type="AlphaFoldDB" id="A0A9P6EZB9"/>
<evidence type="ECO:0000256" key="1">
    <source>
        <dbReference type="SAM" id="MobiDB-lite"/>
    </source>
</evidence>
<comment type="caution">
    <text evidence="2">The sequence shown here is derived from an EMBL/GenBank/DDBJ whole genome shotgun (WGS) entry which is preliminary data.</text>
</comment>
<feature type="compositionally biased region" description="Basic residues" evidence="1">
    <location>
        <begin position="242"/>
        <end position="253"/>
    </location>
</feature>
<evidence type="ECO:0000313" key="3">
    <source>
        <dbReference type="Proteomes" id="UP000723463"/>
    </source>
</evidence>
<evidence type="ECO:0000313" key="2">
    <source>
        <dbReference type="EMBL" id="KAF9538390.1"/>
    </source>
</evidence>
<gene>
    <name evidence="2" type="ORF">EC957_006862</name>
</gene>
<reference evidence="2" key="1">
    <citation type="journal article" date="2020" name="Fungal Divers.">
        <title>Resolving the Mortierellaceae phylogeny through synthesis of multi-gene phylogenetics and phylogenomics.</title>
        <authorList>
            <person name="Vandepol N."/>
            <person name="Liber J."/>
            <person name="Desiro A."/>
            <person name="Na H."/>
            <person name="Kennedy M."/>
            <person name="Barry K."/>
            <person name="Grigoriev I.V."/>
            <person name="Miller A.N."/>
            <person name="O'Donnell K."/>
            <person name="Stajich J.E."/>
            <person name="Bonito G."/>
        </authorList>
    </citation>
    <scope>NUCLEOTIDE SEQUENCE</scope>
    <source>
        <strain evidence="2">NRRL 2591</strain>
    </source>
</reference>
<dbReference type="Proteomes" id="UP000723463">
    <property type="component" value="Unassembled WGS sequence"/>
</dbReference>
<feature type="region of interest" description="Disordered" evidence="1">
    <location>
        <begin position="153"/>
        <end position="175"/>
    </location>
</feature>
<organism evidence="2 3">
    <name type="scientific">Mortierella hygrophila</name>
    <dbReference type="NCBI Taxonomy" id="979708"/>
    <lineage>
        <taxon>Eukaryota</taxon>
        <taxon>Fungi</taxon>
        <taxon>Fungi incertae sedis</taxon>
        <taxon>Mucoromycota</taxon>
        <taxon>Mortierellomycotina</taxon>
        <taxon>Mortierellomycetes</taxon>
        <taxon>Mortierellales</taxon>
        <taxon>Mortierellaceae</taxon>
        <taxon>Mortierella</taxon>
    </lineage>
</organism>
<protein>
    <submittedName>
        <fullName evidence="2">Uncharacterized protein</fullName>
    </submittedName>
</protein>
<keyword evidence="3" id="KW-1185">Reference proteome</keyword>
<feature type="region of interest" description="Disordered" evidence="1">
    <location>
        <begin position="203"/>
        <end position="253"/>
    </location>
</feature>
<dbReference type="InterPro" id="IPR029060">
    <property type="entry name" value="PIN-like_dom_sf"/>
</dbReference>
<dbReference type="SUPFAM" id="SSF88723">
    <property type="entry name" value="PIN domain-like"/>
    <property type="match status" value="1"/>
</dbReference>